<dbReference type="InterPro" id="IPR053147">
    <property type="entry name" value="Hsp_HslJ-like"/>
</dbReference>
<feature type="domain" description="DUF306" evidence="2">
    <location>
        <begin position="32"/>
        <end position="130"/>
    </location>
</feature>
<dbReference type="PANTHER" id="PTHR35535:SF1">
    <property type="entry name" value="HEAT SHOCK PROTEIN HSLJ"/>
    <property type="match status" value="1"/>
</dbReference>
<dbReference type="Gene3D" id="2.40.128.270">
    <property type="match status" value="1"/>
</dbReference>
<dbReference type="InterPro" id="IPR038670">
    <property type="entry name" value="HslJ-like_sf"/>
</dbReference>
<feature type="signal peptide" evidence="1">
    <location>
        <begin position="1"/>
        <end position="22"/>
    </location>
</feature>
<proteinExistence type="predicted"/>
<accession>A0ABU4R5S1</accession>
<name>A0ABU4R5S1_9FLAO</name>
<dbReference type="PANTHER" id="PTHR35535">
    <property type="entry name" value="HEAT SHOCK PROTEIN HSLJ"/>
    <property type="match status" value="1"/>
</dbReference>
<evidence type="ECO:0000259" key="2">
    <source>
        <dbReference type="Pfam" id="PF03724"/>
    </source>
</evidence>
<evidence type="ECO:0000256" key="1">
    <source>
        <dbReference type="SAM" id="SignalP"/>
    </source>
</evidence>
<comment type="caution">
    <text evidence="3">The sequence shown here is derived from an EMBL/GenBank/DDBJ whole genome shotgun (WGS) entry which is preliminary data.</text>
</comment>
<dbReference type="RefSeq" id="WP_230002700.1">
    <property type="nucleotide sequence ID" value="NZ_CP087134.1"/>
</dbReference>
<dbReference type="EMBL" id="JAWXVI010000001">
    <property type="protein sequence ID" value="MDX6187868.1"/>
    <property type="molecule type" value="Genomic_DNA"/>
</dbReference>
<dbReference type="PROSITE" id="PS51257">
    <property type="entry name" value="PROKAR_LIPOPROTEIN"/>
    <property type="match status" value="1"/>
</dbReference>
<protein>
    <submittedName>
        <fullName evidence="3">META domain-containing protein</fullName>
    </submittedName>
</protein>
<keyword evidence="4" id="KW-1185">Reference proteome</keyword>
<dbReference type="Proteomes" id="UP001273350">
    <property type="component" value="Unassembled WGS sequence"/>
</dbReference>
<gene>
    <name evidence="3" type="ORF">SGQ83_00765</name>
</gene>
<reference evidence="3 4" key="1">
    <citation type="submission" date="2023-11" db="EMBL/GenBank/DDBJ databases">
        <title>Unpublished Manusciprt.</title>
        <authorList>
            <person name="Saticioglu I.B."/>
            <person name="Ay H."/>
            <person name="Ajmi N."/>
            <person name="Altun S."/>
            <person name="Duman M."/>
        </authorList>
    </citation>
    <scope>NUCLEOTIDE SEQUENCE [LARGE SCALE GENOMIC DNA]</scope>
    <source>
        <strain evidence="3 4">Fl-318</strain>
    </source>
</reference>
<sequence length="144" mass="16176">MKKYISVLVLFGLMLSSCNVFKCKKEDTASKLEGTWELNYISGPKITFEGLYPNGKPTINFDLKEKRVSGSNSCNNFNGKLSIDGNKIDFTQPMAVTKKMCTNNQGEQTFMSTLPKITSYDITDEGKTLHFISGDIAMMRFTKK</sequence>
<keyword evidence="1" id="KW-0732">Signal</keyword>
<feature type="chain" id="PRO_5047023084" evidence="1">
    <location>
        <begin position="23"/>
        <end position="144"/>
    </location>
</feature>
<evidence type="ECO:0000313" key="4">
    <source>
        <dbReference type="Proteomes" id="UP001273350"/>
    </source>
</evidence>
<dbReference type="Pfam" id="PF03724">
    <property type="entry name" value="META"/>
    <property type="match status" value="1"/>
</dbReference>
<organism evidence="3 4">
    <name type="scientific">Flavobacterium cupriresistens</name>
    <dbReference type="NCBI Taxonomy" id="2893885"/>
    <lineage>
        <taxon>Bacteria</taxon>
        <taxon>Pseudomonadati</taxon>
        <taxon>Bacteroidota</taxon>
        <taxon>Flavobacteriia</taxon>
        <taxon>Flavobacteriales</taxon>
        <taxon>Flavobacteriaceae</taxon>
        <taxon>Flavobacterium</taxon>
    </lineage>
</organism>
<evidence type="ECO:0000313" key="3">
    <source>
        <dbReference type="EMBL" id="MDX6187868.1"/>
    </source>
</evidence>
<dbReference type="InterPro" id="IPR005184">
    <property type="entry name" value="DUF306_Meta_HslJ"/>
</dbReference>